<dbReference type="Pfam" id="PF12295">
    <property type="entry name" value="Symplekin_C"/>
    <property type="match status" value="1"/>
</dbReference>
<keyword evidence="5" id="KW-1185">Reference proteome</keyword>
<evidence type="ECO:0000313" key="4">
    <source>
        <dbReference type="EMBL" id="KAH7422664.1"/>
    </source>
</evidence>
<dbReference type="InterPro" id="IPR022075">
    <property type="entry name" value="Symplekin_C"/>
</dbReference>
<proteinExistence type="predicted"/>
<evidence type="ECO:0008006" key="6">
    <source>
        <dbReference type="Google" id="ProtNLM"/>
    </source>
</evidence>
<evidence type="ECO:0000256" key="1">
    <source>
        <dbReference type="SAM" id="MobiDB-lite"/>
    </source>
</evidence>
<feature type="compositionally biased region" description="Basic and acidic residues" evidence="1">
    <location>
        <begin position="503"/>
        <end position="516"/>
    </location>
</feature>
<feature type="domain" description="Symplekin C-terminal" evidence="3">
    <location>
        <begin position="1083"/>
        <end position="1260"/>
    </location>
</feature>
<evidence type="ECO:0000313" key="5">
    <source>
        <dbReference type="Proteomes" id="UP000825935"/>
    </source>
</evidence>
<feature type="compositionally biased region" description="Polar residues" evidence="1">
    <location>
        <begin position="1302"/>
        <end position="1332"/>
    </location>
</feature>
<dbReference type="EMBL" id="CM035417">
    <property type="protein sequence ID" value="KAH7422659.1"/>
    <property type="molecule type" value="Genomic_DNA"/>
</dbReference>
<dbReference type="Proteomes" id="UP000825935">
    <property type="component" value="Chromosome 12"/>
</dbReference>
<dbReference type="PANTHER" id="PTHR47184:SF3">
    <property type="entry name" value="PHOSPHATIDYLINOSITOL 3-AND 4-KINASE FAMILY PROTEIN-RELATED"/>
    <property type="match status" value="1"/>
</dbReference>
<dbReference type="InterPro" id="IPR032460">
    <property type="entry name" value="Symplekin/Pta1_N"/>
</dbReference>
<organism evidence="4 5">
    <name type="scientific">Ceratopteris richardii</name>
    <name type="common">Triangle waterfern</name>
    <dbReference type="NCBI Taxonomy" id="49495"/>
    <lineage>
        <taxon>Eukaryota</taxon>
        <taxon>Viridiplantae</taxon>
        <taxon>Streptophyta</taxon>
        <taxon>Embryophyta</taxon>
        <taxon>Tracheophyta</taxon>
        <taxon>Polypodiopsida</taxon>
        <taxon>Polypodiidae</taxon>
        <taxon>Polypodiales</taxon>
        <taxon>Pteridineae</taxon>
        <taxon>Pteridaceae</taxon>
        <taxon>Parkerioideae</taxon>
        <taxon>Ceratopteris</taxon>
    </lineage>
</organism>
<feature type="domain" description="Symplekin/Pta1 N-terminal" evidence="2">
    <location>
        <begin position="104"/>
        <end position="329"/>
    </location>
</feature>
<dbReference type="EMBL" id="CM035417">
    <property type="protein sequence ID" value="KAH7422664.1"/>
    <property type="molecule type" value="Genomic_DNA"/>
</dbReference>
<accession>A0A8T2TMN6</accession>
<name>A0A8T2TMN6_CERRI</name>
<protein>
    <recommendedName>
        <fullName evidence="6">Symplekin</fullName>
    </recommendedName>
</protein>
<evidence type="ECO:0000259" key="3">
    <source>
        <dbReference type="Pfam" id="PF12295"/>
    </source>
</evidence>
<dbReference type="EMBL" id="CM035417">
    <property type="protein sequence ID" value="KAH7422663.1"/>
    <property type="molecule type" value="Genomic_DNA"/>
</dbReference>
<dbReference type="SUPFAM" id="SSF48371">
    <property type="entry name" value="ARM repeat"/>
    <property type="match status" value="1"/>
</dbReference>
<feature type="region of interest" description="Disordered" evidence="1">
    <location>
        <begin position="611"/>
        <end position="644"/>
    </location>
</feature>
<gene>
    <name evidence="4" type="ORF">KP509_12G019100</name>
</gene>
<feature type="compositionally biased region" description="Polar residues" evidence="1">
    <location>
        <begin position="518"/>
        <end position="528"/>
    </location>
</feature>
<dbReference type="Gene3D" id="1.25.10.10">
    <property type="entry name" value="Leucine-rich Repeat Variant"/>
    <property type="match status" value="1"/>
</dbReference>
<dbReference type="PANTHER" id="PTHR47184">
    <property type="entry name" value="PHOSPHATIDYLINOSITOL 3-AND 4-KINASE FAMILY PROTEIN-RELATED"/>
    <property type="match status" value="1"/>
</dbReference>
<dbReference type="OMA" id="YVNNEGH"/>
<comment type="caution">
    <text evidence="4">The sequence shown here is derived from an EMBL/GenBank/DDBJ whole genome shotgun (WGS) entry which is preliminary data.</text>
</comment>
<reference evidence="4" key="1">
    <citation type="submission" date="2021-08" db="EMBL/GenBank/DDBJ databases">
        <title>WGS assembly of Ceratopteris richardii.</title>
        <authorList>
            <person name="Marchant D.B."/>
            <person name="Chen G."/>
            <person name="Jenkins J."/>
            <person name="Shu S."/>
            <person name="Leebens-Mack J."/>
            <person name="Grimwood J."/>
            <person name="Schmutz J."/>
            <person name="Soltis P."/>
            <person name="Soltis D."/>
            <person name="Chen Z.-H."/>
        </authorList>
    </citation>
    <scope>NUCLEOTIDE SEQUENCE</scope>
    <source>
        <strain evidence="4">Whitten #5841</strain>
        <tissue evidence="4">Leaf</tissue>
    </source>
</reference>
<sequence>MEMDGSIVNGRLREEAVSYLNDAKMHTDTSFKTNMLKRLKEILLHRDPSLLQEFVPHLMELQTEASAPVRNYLVQMIQEIGLKCSEHISTMAPVLLTLMRDDTPAVARHAISTGTTLFRSTFEQVALQGIYSGHVDEKLQESWGWVIAVKDAIYSASKEHRNDGVRLLAIKFIEMLILLFTPEPNGSSQPPPLNQKSGKSIFNVAWLHGGHPVLDVGSLGQEASRNLSLLLDQLRGTEVLRIPGPIAVVLVNSLSSIAKQRPSLYGRVLPVLLGLVPHWDAIKCVQGTSGIPQALKNAFVNLLKCTHSGAVPWRERVASALKQMKEGDTADTTNSQSKAEKIEKVDSIRQTEENCVIDEHPGKRARSTQFEARDGKLARNSEEPSDLLDAAVDADLLSLPNVLLTIISIVEQGEQNFNAVDSVVAKLSADMLADVVIENMKNLPHVPPEISPRANSDTNAELPFSFTMPFNEAGTLGLSFAASFSVSQPQRSSLCTPESTPARLEHRGDPRRDPRLMESSTLEDQSAEIQPEDSVVDLHVGLAESISHVSEDIFSKSSPDEQTSFIPGISETHVTKYTTASSNSSVSSGVMPSGIAPEVPRVQSLAISLSTSTRPASPLPNSTPPHSTSNQLDAGDTSEDKLPLPGIPGVPSTSVSISEVKSEVQVIGTSGFALQGVSVAVPVLSLDSDQQLKLWKMILLRILESHRQVESSGGNELRFTLLARFLLESDPGDEAWDILLRHVLADYQNHRGHELVLHTLYHLFANRQSHGREIDDGCIKQTAYDKFFLSVAEGLRDVMPPSDKSFSKLLGEAPVLPLAALQLLESLCNPTGKNKELLEGTVVERITQGLSAVWSLILLRPPVRSECLDIALKCTVHELEEVRTKAIRLVANKLFPLTYISQAIEDFARKMLHTVLEMGVCNNNGVLDSSVSGVSQLQDSQADQVTGIGLSSRASVSDQSASIDMIVEDEEQKSGKVMFSVREAQRYMSLYFALCTKNHVLLHEVFNIYERSSKAVKQAIHKHMPVLIRTVGASSDVLQIISDAPAGSKNLVLLVLHVLTELSAPSSELIAAVKQLYESKFKDAKLLIPILSSLSKEEVLPIFPRLVALPAQEFKGALDRILQGSVHTGPALTPAEVLIAIHGIDPERDHIPLSMVKDACAVCFQQRTVFTQQVLAKVLNQLVEQTPLPMLFMRTVIQAVGSFRSLMSFVMEILSRLVNRQIWKWPNLWIGFLKCAEQTQPHSFNVLLQLPALHLEKALTRHPKLRAPLMKHASMPSVCSKLPRSTLLVLELAQDVTPSEPVMSTQSLPGAEVSSASNLDTETQATESSKAM</sequence>
<dbReference type="EMBL" id="CM035417">
    <property type="protein sequence ID" value="KAH7422660.1"/>
    <property type="molecule type" value="Genomic_DNA"/>
</dbReference>
<dbReference type="EMBL" id="CM035417">
    <property type="protein sequence ID" value="KAH7422665.1"/>
    <property type="molecule type" value="Genomic_DNA"/>
</dbReference>
<dbReference type="EMBL" id="CM035417">
    <property type="protein sequence ID" value="KAH7422662.1"/>
    <property type="molecule type" value="Genomic_DNA"/>
</dbReference>
<dbReference type="EMBL" id="CM035417">
    <property type="protein sequence ID" value="KAH7422667.1"/>
    <property type="molecule type" value="Genomic_DNA"/>
</dbReference>
<dbReference type="Pfam" id="PF11935">
    <property type="entry name" value="SYMPK_PTA1_N"/>
    <property type="match status" value="1"/>
</dbReference>
<feature type="compositionally biased region" description="Polar residues" evidence="1">
    <location>
        <begin position="490"/>
        <end position="499"/>
    </location>
</feature>
<dbReference type="EMBL" id="CM035417">
    <property type="protein sequence ID" value="KAH7422661.1"/>
    <property type="molecule type" value="Genomic_DNA"/>
</dbReference>
<dbReference type="OrthoDB" id="331600at2759"/>
<feature type="region of interest" description="Disordered" evidence="1">
    <location>
        <begin position="490"/>
        <end position="530"/>
    </location>
</feature>
<dbReference type="InterPro" id="IPR016024">
    <property type="entry name" value="ARM-type_fold"/>
</dbReference>
<feature type="region of interest" description="Disordered" evidence="1">
    <location>
        <begin position="1300"/>
        <end position="1332"/>
    </location>
</feature>
<evidence type="ECO:0000259" key="2">
    <source>
        <dbReference type="Pfam" id="PF11935"/>
    </source>
</evidence>
<dbReference type="InterPro" id="IPR011989">
    <property type="entry name" value="ARM-like"/>
</dbReference>